<feature type="binding site" evidence="10 13">
    <location>
        <position position="321"/>
    </location>
    <ligand>
        <name>Mg(2+)</name>
        <dbReference type="ChEBI" id="CHEBI:18420"/>
    </ligand>
</feature>
<dbReference type="InterPro" id="IPR029017">
    <property type="entry name" value="Enolase-like_N"/>
</dbReference>
<evidence type="ECO:0000256" key="9">
    <source>
        <dbReference type="ARBA" id="ARBA00045763"/>
    </source>
</evidence>
<evidence type="ECO:0000256" key="13">
    <source>
        <dbReference type="PIRSR" id="PIRSR001400-3"/>
    </source>
</evidence>
<dbReference type="InterPro" id="IPR020810">
    <property type="entry name" value="Enolase_C"/>
</dbReference>
<proteinExistence type="inferred from homology"/>
<comment type="similarity">
    <text evidence="2 10">Belongs to the enolase family.</text>
</comment>
<feature type="binding site" evidence="10">
    <location>
        <position position="376"/>
    </location>
    <ligand>
        <name>(2R)-2-phosphoglycerate</name>
        <dbReference type="ChEBI" id="CHEBI:58289"/>
    </ligand>
</feature>
<evidence type="ECO:0000256" key="8">
    <source>
        <dbReference type="ARBA" id="ARBA00023239"/>
    </source>
</evidence>
<dbReference type="InterPro" id="IPR000941">
    <property type="entry name" value="Enolase"/>
</dbReference>
<keyword evidence="6 10" id="KW-0460">Magnesium</keyword>
<comment type="pathway">
    <text evidence="1 10">Carbohydrate degradation; glycolysis; pyruvate from D-glyceraldehyde 3-phosphate: step 4/5.</text>
</comment>
<feature type="binding site" evidence="10">
    <location>
        <position position="375"/>
    </location>
    <ligand>
        <name>(2R)-2-phosphoglycerate</name>
        <dbReference type="ChEBI" id="CHEBI:58289"/>
    </ligand>
</feature>
<comment type="subunit">
    <text evidence="10">Component of the RNA degradosome, a multiprotein complex involved in RNA processing and mRNA degradation.</text>
</comment>
<protein>
    <recommendedName>
        <fullName evidence="4 10">Enolase</fullName>
        <ecNumber evidence="3 10">4.2.1.11</ecNumber>
    </recommendedName>
    <alternativeName>
        <fullName evidence="10">2-phospho-D-glycerate hydro-lyase</fullName>
    </alternativeName>
    <alternativeName>
        <fullName evidence="10">2-phosphoglycerate dehydratase</fullName>
    </alternativeName>
</protein>
<dbReference type="GO" id="GO:0009986">
    <property type="term" value="C:cell surface"/>
    <property type="evidence" value="ECO:0007669"/>
    <property type="project" value="UniProtKB-SubCell"/>
</dbReference>
<evidence type="ECO:0000256" key="10">
    <source>
        <dbReference type="HAMAP-Rule" id="MF_00318"/>
    </source>
</evidence>
<dbReference type="NCBIfam" id="TIGR01060">
    <property type="entry name" value="eno"/>
    <property type="match status" value="1"/>
</dbReference>
<evidence type="ECO:0000256" key="1">
    <source>
        <dbReference type="ARBA" id="ARBA00005031"/>
    </source>
</evidence>
<feature type="binding site" evidence="12">
    <location>
        <begin position="373"/>
        <end position="376"/>
    </location>
    <ligand>
        <name>substrate</name>
    </ligand>
</feature>
<keyword evidence="7 10" id="KW-0324">Glycolysis</keyword>
<keyword evidence="10 13" id="KW-0479">Metal-binding</keyword>
<dbReference type="EMBL" id="RBPQ01000080">
    <property type="protein sequence ID" value="RMO30099.1"/>
    <property type="molecule type" value="Genomic_DNA"/>
</dbReference>
<evidence type="ECO:0000256" key="12">
    <source>
        <dbReference type="PIRSR" id="PIRSR001400-2"/>
    </source>
</evidence>
<comment type="catalytic activity">
    <reaction evidence="10">
        <text>(2R)-2-phosphoglycerate = phosphoenolpyruvate + H2O</text>
        <dbReference type="Rhea" id="RHEA:10164"/>
        <dbReference type="ChEBI" id="CHEBI:15377"/>
        <dbReference type="ChEBI" id="CHEBI:58289"/>
        <dbReference type="ChEBI" id="CHEBI:58702"/>
        <dbReference type="EC" id="4.2.1.11"/>
    </reaction>
</comment>
<evidence type="ECO:0000259" key="14">
    <source>
        <dbReference type="SMART" id="SM01192"/>
    </source>
</evidence>
<evidence type="ECO:0000256" key="11">
    <source>
        <dbReference type="PIRSR" id="PIRSR001400-1"/>
    </source>
</evidence>
<feature type="binding site" evidence="12">
    <location>
        <position position="173"/>
    </location>
    <ligand>
        <name>substrate</name>
    </ligand>
</feature>
<dbReference type="UniPathway" id="UPA00109">
    <property type="reaction ID" value="UER00187"/>
</dbReference>
<dbReference type="SFLD" id="SFLDF00002">
    <property type="entry name" value="enolase"/>
    <property type="match status" value="1"/>
</dbReference>
<comment type="subcellular location">
    <subcellularLocation>
        <location evidence="10">Cytoplasm</location>
    </subcellularLocation>
    <subcellularLocation>
        <location evidence="10">Secreted</location>
    </subcellularLocation>
    <subcellularLocation>
        <location evidence="10">Cell surface</location>
    </subcellularLocation>
    <text evidence="10">Fractions of enolase are present in both the cytoplasm and on the cell surface.</text>
</comment>
<dbReference type="SFLD" id="SFLDS00001">
    <property type="entry name" value="Enolase"/>
    <property type="match status" value="1"/>
</dbReference>
<comment type="cofactor">
    <cofactor evidence="10">
        <name>Mg(2+)</name>
        <dbReference type="ChEBI" id="CHEBI:18420"/>
    </cofactor>
    <text evidence="10">Binds a second Mg(2+) ion via substrate during catalysis.</text>
</comment>
<feature type="domain" description="Enolase C-terminal TIM barrel" evidence="14">
    <location>
        <begin position="147"/>
        <end position="434"/>
    </location>
</feature>
<dbReference type="Proteomes" id="UP000276886">
    <property type="component" value="Unassembled WGS sequence"/>
</dbReference>
<dbReference type="CDD" id="cd03313">
    <property type="entry name" value="enolase"/>
    <property type="match status" value="1"/>
</dbReference>
<name>A0A3M3UAF7_PSESJ</name>
<dbReference type="SFLD" id="SFLDG00178">
    <property type="entry name" value="enolase"/>
    <property type="match status" value="1"/>
</dbReference>
<dbReference type="AlphaFoldDB" id="A0A3M3UAF7"/>
<dbReference type="PANTHER" id="PTHR11902:SF1">
    <property type="entry name" value="ENOLASE"/>
    <property type="match status" value="1"/>
</dbReference>
<evidence type="ECO:0000256" key="7">
    <source>
        <dbReference type="ARBA" id="ARBA00023152"/>
    </source>
</evidence>
<dbReference type="SUPFAM" id="SSF51604">
    <property type="entry name" value="Enolase C-terminal domain-like"/>
    <property type="match status" value="1"/>
</dbReference>
<dbReference type="SUPFAM" id="SSF54826">
    <property type="entry name" value="Enolase N-terminal domain-like"/>
    <property type="match status" value="1"/>
</dbReference>
<keyword evidence="8 10" id="KW-0456">Lyase</keyword>
<feature type="active site" description="Proton acceptor" evidence="10 11">
    <location>
        <position position="346"/>
    </location>
</feature>
<dbReference type="Gene3D" id="3.20.20.120">
    <property type="entry name" value="Enolase-like C-terminal domain"/>
    <property type="match status" value="1"/>
</dbReference>
<dbReference type="GO" id="GO:0005576">
    <property type="term" value="C:extracellular region"/>
    <property type="evidence" value="ECO:0007669"/>
    <property type="project" value="UniProtKB-SubCell"/>
</dbReference>
<evidence type="ECO:0000256" key="3">
    <source>
        <dbReference type="ARBA" id="ARBA00012058"/>
    </source>
</evidence>
<dbReference type="PIRSF" id="PIRSF001400">
    <property type="entry name" value="Enolase"/>
    <property type="match status" value="1"/>
</dbReference>
<reference evidence="16 17" key="1">
    <citation type="submission" date="2018-08" db="EMBL/GenBank/DDBJ databases">
        <title>Recombination of ecologically and evolutionarily significant loci maintains genetic cohesion in the Pseudomonas syringae species complex.</title>
        <authorList>
            <person name="Dillon M."/>
            <person name="Thakur S."/>
            <person name="Almeida R.N.D."/>
            <person name="Weir B.S."/>
            <person name="Guttman D.S."/>
        </authorList>
    </citation>
    <scope>NUCLEOTIDE SEQUENCE [LARGE SCALE GENOMIC DNA]</scope>
    <source>
        <strain evidence="16 17">ICMP 2788</strain>
    </source>
</reference>
<evidence type="ECO:0000256" key="5">
    <source>
        <dbReference type="ARBA" id="ARBA00022525"/>
    </source>
</evidence>
<evidence type="ECO:0000256" key="4">
    <source>
        <dbReference type="ARBA" id="ARBA00017068"/>
    </source>
</evidence>
<comment type="function">
    <text evidence="9 10">Catalyzes the reversible conversion of 2-phosphoglycerate (2-PG) into phosphoenolpyruvate (PEP). It is essential for the degradation of carbohydrates via glycolysis.</text>
</comment>
<sequence length="434" mass="46954">MVTWRRSMKTQIQAIHAREILDSRGNPTVEVDVTLECGAMGRASVPSGASTGAHEAVELRDKDTQRYSGKGVLKAVSNVNTEILESLRGMNAIDQEQIDHLMIKLDGTSDKSRLGGNAILGVSLAVARAAASALNLPLFQYLGGEQAARMPVPMFNILNGGVHANWQGPDFQEFMIAPTGAGSFKEALRWGSEVYHELKAVLKDAGYSTAVGDEGGFAPALKKNSDAIELIIKAIERAGYTPGSQIEIAIDPASSGFYENGLYHLRSEGRKVDAQELINLYSSWVDKYPIAVLEDGLAEDDWSGWKLLNAALGDRIELVGDDLFVTNVERIQRGITENVANAVLIKPNQIGTLTETKAAIEMAYGANWGAMVSHRSGETVDSSIADLTVAMGTGHLKTGAPCRGERVEKYNQFLRIEEDLGSRAFYAGHDAFVR</sequence>
<dbReference type="EC" id="4.2.1.11" evidence="3 10"/>
<organism evidence="16 17">
    <name type="scientific">Pseudomonas syringae pv. pisi</name>
    <dbReference type="NCBI Taxonomy" id="59510"/>
    <lineage>
        <taxon>Bacteria</taxon>
        <taxon>Pseudomonadati</taxon>
        <taxon>Pseudomonadota</taxon>
        <taxon>Gammaproteobacteria</taxon>
        <taxon>Pseudomonadales</taxon>
        <taxon>Pseudomonadaceae</taxon>
        <taxon>Pseudomonas</taxon>
        <taxon>Pseudomonas syringae</taxon>
    </lineage>
</organism>
<keyword evidence="10" id="KW-0963">Cytoplasm</keyword>
<dbReference type="Pfam" id="PF03952">
    <property type="entry name" value="Enolase_N"/>
    <property type="match status" value="1"/>
</dbReference>
<feature type="binding site" evidence="12">
    <location>
        <position position="321"/>
    </location>
    <ligand>
        <name>substrate</name>
    </ligand>
</feature>
<feature type="binding site" evidence="12">
    <location>
        <position position="294"/>
    </location>
    <ligand>
        <name>substrate</name>
    </ligand>
</feature>
<evidence type="ECO:0000313" key="17">
    <source>
        <dbReference type="Proteomes" id="UP000276886"/>
    </source>
</evidence>
<evidence type="ECO:0000259" key="15">
    <source>
        <dbReference type="SMART" id="SM01193"/>
    </source>
</evidence>
<dbReference type="GO" id="GO:0000287">
    <property type="term" value="F:magnesium ion binding"/>
    <property type="evidence" value="ECO:0007669"/>
    <property type="project" value="UniProtKB-UniRule"/>
</dbReference>
<feature type="binding site" evidence="12">
    <location>
        <position position="163"/>
    </location>
    <ligand>
        <name>substrate</name>
    </ligand>
</feature>
<dbReference type="GO" id="GO:0006096">
    <property type="term" value="P:glycolytic process"/>
    <property type="evidence" value="ECO:0007669"/>
    <property type="project" value="UniProtKB-UniRule"/>
</dbReference>
<feature type="domain" description="Enolase N-terminal" evidence="15">
    <location>
        <begin position="12"/>
        <end position="142"/>
    </location>
</feature>
<feature type="binding site" evidence="10">
    <location>
        <position position="172"/>
    </location>
    <ligand>
        <name>(2R)-2-phosphoglycerate</name>
        <dbReference type="ChEBI" id="CHEBI:58289"/>
    </ligand>
</feature>
<dbReference type="PANTHER" id="PTHR11902">
    <property type="entry name" value="ENOLASE"/>
    <property type="match status" value="1"/>
</dbReference>
<dbReference type="HAMAP" id="MF_00318">
    <property type="entry name" value="Enolase"/>
    <property type="match status" value="1"/>
</dbReference>
<feature type="binding site" evidence="10 13">
    <location>
        <position position="294"/>
    </location>
    <ligand>
        <name>Mg(2+)</name>
        <dbReference type="ChEBI" id="CHEBI:18420"/>
    </ligand>
</feature>
<dbReference type="PROSITE" id="PS00164">
    <property type="entry name" value="ENOLASE"/>
    <property type="match status" value="1"/>
</dbReference>
<evidence type="ECO:0000256" key="2">
    <source>
        <dbReference type="ARBA" id="ARBA00009604"/>
    </source>
</evidence>
<feature type="binding site" evidence="12">
    <location>
        <position position="397"/>
    </location>
    <ligand>
        <name>substrate</name>
    </ligand>
</feature>
<dbReference type="PRINTS" id="PR00148">
    <property type="entry name" value="ENOLASE"/>
</dbReference>
<evidence type="ECO:0000256" key="6">
    <source>
        <dbReference type="ARBA" id="ARBA00022842"/>
    </source>
</evidence>
<dbReference type="InterPro" id="IPR020809">
    <property type="entry name" value="Enolase_CS"/>
</dbReference>
<keyword evidence="5 10" id="KW-0964">Secreted</keyword>
<feature type="binding site" evidence="10">
    <location>
        <position position="346"/>
    </location>
    <ligand>
        <name>(2R)-2-phosphoglycerate</name>
        <dbReference type="ChEBI" id="CHEBI:58289"/>
    </ligand>
</feature>
<comment type="cofactor">
    <cofactor evidence="13">
        <name>Mg(2+)</name>
        <dbReference type="ChEBI" id="CHEBI:18420"/>
    </cofactor>
    <text evidence="13">Mg(2+) is required for catalysis and for stabilizing the dimer.</text>
</comment>
<gene>
    <name evidence="10" type="primary">eno</name>
    <name evidence="16" type="ORF">ALQ44_05567</name>
</gene>
<dbReference type="FunFam" id="3.30.390.10:FF:000001">
    <property type="entry name" value="Enolase"/>
    <property type="match status" value="1"/>
</dbReference>
<dbReference type="GO" id="GO:0000015">
    <property type="term" value="C:phosphopyruvate hydratase complex"/>
    <property type="evidence" value="ECO:0007669"/>
    <property type="project" value="InterPro"/>
</dbReference>
<accession>A0A3M3UAF7</accession>
<dbReference type="Gene3D" id="3.30.390.10">
    <property type="entry name" value="Enolase-like, N-terminal domain"/>
    <property type="match status" value="1"/>
</dbReference>
<feature type="binding site" evidence="10 13">
    <location>
        <position position="251"/>
    </location>
    <ligand>
        <name>Mg(2+)</name>
        <dbReference type="ChEBI" id="CHEBI:18420"/>
    </ligand>
</feature>
<dbReference type="SMART" id="SM01192">
    <property type="entry name" value="Enolase_C"/>
    <property type="match status" value="1"/>
</dbReference>
<feature type="active site" description="Proton donor" evidence="10 11">
    <location>
        <position position="214"/>
    </location>
</feature>
<evidence type="ECO:0000313" key="16">
    <source>
        <dbReference type="EMBL" id="RMO30099.1"/>
    </source>
</evidence>
<dbReference type="SMART" id="SM01193">
    <property type="entry name" value="Enolase_N"/>
    <property type="match status" value="1"/>
</dbReference>
<comment type="caution">
    <text evidence="16">The sequence shown here is derived from an EMBL/GenBank/DDBJ whole genome shotgun (WGS) entry which is preliminary data.</text>
</comment>
<dbReference type="InterPro" id="IPR020811">
    <property type="entry name" value="Enolase_N"/>
</dbReference>
<dbReference type="Pfam" id="PF00113">
    <property type="entry name" value="Enolase_C"/>
    <property type="match status" value="1"/>
</dbReference>
<dbReference type="GO" id="GO:0004634">
    <property type="term" value="F:phosphopyruvate hydratase activity"/>
    <property type="evidence" value="ECO:0007669"/>
    <property type="project" value="UniProtKB-UniRule"/>
</dbReference>
<dbReference type="InterPro" id="IPR036849">
    <property type="entry name" value="Enolase-like_C_sf"/>
</dbReference>
<feature type="binding site" evidence="10">
    <location>
        <position position="397"/>
    </location>
    <ligand>
        <name>(2R)-2-phosphoglycerate</name>
        <dbReference type="ChEBI" id="CHEBI:58289"/>
    </ligand>
</feature>